<organism evidence="1">
    <name type="scientific">Oryza meridionalis</name>
    <dbReference type="NCBI Taxonomy" id="40149"/>
    <lineage>
        <taxon>Eukaryota</taxon>
        <taxon>Viridiplantae</taxon>
        <taxon>Streptophyta</taxon>
        <taxon>Embryophyta</taxon>
        <taxon>Tracheophyta</taxon>
        <taxon>Spermatophyta</taxon>
        <taxon>Magnoliopsida</taxon>
        <taxon>Liliopsida</taxon>
        <taxon>Poales</taxon>
        <taxon>Poaceae</taxon>
        <taxon>BOP clade</taxon>
        <taxon>Oryzoideae</taxon>
        <taxon>Oryzeae</taxon>
        <taxon>Oryzinae</taxon>
        <taxon>Oryza</taxon>
    </lineage>
</organism>
<protein>
    <submittedName>
        <fullName evidence="1">Uncharacterized protein</fullName>
    </submittedName>
</protein>
<dbReference type="Gramene" id="OMERI01G17120.1">
    <property type="protein sequence ID" value="OMERI01G17120.1"/>
    <property type="gene ID" value="OMERI01G17120"/>
</dbReference>
<keyword evidence="2" id="KW-1185">Reference proteome</keyword>
<evidence type="ECO:0000313" key="2">
    <source>
        <dbReference type="Proteomes" id="UP000008021"/>
    </source>
</evidence>
<reference evidence="1" key="1">
    <citation type="submission" date="2015-04" db="UniProtKB">
        <authorList>
            <consortium name="EnsemblPlants"/>
        </authorList>
    </citation>
    <scope>IDENTIFICATION</scope>
</reference>
<dbReference type="AlphaFoldDB" id="A0A0E0C354"/>
<dbReference type="HOGENOM" id="CLU_3072007_0_0_1"/>
<name>A0A0E0C354_9ORYZ</name>
<sequence>MFITYLEEFRTEEFDRTNISPDTMPKKNAPRCDSLMHCNLHSASRDQLEPRSK</sequence>
<proteinExistence type="predicted"/>
<accession>A0A0E0C354</accession>
<dbReference type="Proteomes" id="UP000008021">
    <property type="component" value="Chromosome 1"/>
</dbReference>
<dbReference type="EnsemblPlants" id="OMERI01G17120.1">
    <property type="protein sequence ID" value="OMERI01G17120.1"/>
    <property type="gene ID" value="OMERI01G17120"/>
</dbReference>
<reference evidence="1" key="2">
    <citation type="submission" date="2018-05" db="EMBL/GenBank/DDBJ databases">
        <title>OmerRS3 (Oryza meridionalis Reference Sequence Version 3).</title>
        <authorList>
            <person name="Zhang J."/>
            <person name="Kudrna D."/>
            <person name="Lee S."/>
            <person name="Talag J."/>
            <person name="Welchert J."/>
            <person name="Wing R.A."/>
        </authorList>
    </citation>
    <scope>NUCLEOTIDE SEQUENCE [LARGE SCALE GENOMIC DNA]</scope>
    <source>
        <strain evidence="1">cv. OR44</strain>
    </source>
</reference>
<evidence type="ECO:0000313" key="1">
    <source>
        <dbReference type="EnsemblPlants" id="OMERI01G17120.1"/>
    </source>
</evidence>